<feature type="transmembrane region" description="Helical" evidence="5">
    <location>
        <begin position="79"/>
        <end position="97"/>
    </location>
</feature>
<dbReference type="Pfam" id="PF07690">
    <property type="entry name" value="MFS_1"/>
    <property type="match status" value="1"/>
</dbReference>
<feature type="transmembrane region" description="Helical" evidence="5">
    <location>
        <begin position="136"/>
        <end position="160"/>
    </location>
</feature>
<evidence type="ECO:0000313" key="7">
    <source>
        <dbReference type="EMBL" id="MUN29146.1"/>
    </source>
</evidence>
<evidence type="ECO:0000256" key="2">
    <source>
        <dbReference type="ARBA" id="ARBA00022692"/>
    </source>
</evidence>
<sequence length="504" mass="54637">MSDEYDLKYAKRALFILAPIAIMVMYTEAMLIPSLPTIASDFNVNSATVSWVLTAYLISGVVSNPIVGKLGDIYGKKKILSIIISIYAVAVTLNGFAPNFDSFIAFRVLQGIGLGMFPLAFSIIREEFPPRLVPKAQGTVSAMFGIGSAISLPIAGYISQNFGWQYTYHTVIPFVILLDFLTIKYIKESRYVNKGSKIDYAGVVMMGASLSLMTLSFSEAPNWGWTSLEFLGTLIFGAVLFSGFIFYQSKAKFPLIATELLKRRNVLVANIAAFVAGISMFMAYQSLSYLYELPVPIGFGLDILGTGLMLLPVSLMQIVGAGLASRFVVRSGTKSVLVGASALVSVFYFLLGLVSINGANAGQALITTLAAMMMLGSSMLNVVLINLLTFSIERKSLGVATGMNTVFRLIGGAFGPSIAGSLLATYYTYHVYPVTMNGITSYMTVKLPSDFAFEAIFFVAAGIGFVMVLIALMSRNIDLSKFSEKTPQTTSIVQQDHKSKEELR</sequence>
<evidence type="ECO:0000256" key="5">
    <source>
        <dbReference type="SAM" id="Phobius"/>
    </source>
</evidence>
<dbReference type="InterPro" id="IPR020846">
    <property type="entry name" value="MFS_dom"/>
</dbReference>
<dbReference type="PANTHER" id="PTHR23501">
    <property type="entry name" value="MAJOR FACILITATOR SUPERFAMILY"/>
    <property type="match status" value="1"/>
</dbReference>
<feature type="transmembrane region" description="Helical" evidence="5">
    <location>
        <begin position="336"/>
        <end position="358"/>
    </location>
</feature>
<dbReference type="InterPro" id="IPR036259">
    <property type="entry name" value="MFS_trans_sf"/>
</dbReference>
<accession>A0A6A9QJH1</accession>
<dbReference type="RefSeq" id="WP_156016725.1">
    <property type="nucleotide sequence ID" value="NZ_WGGD01000005.1"/>
</dbReference>
<feature type="transmembrane region" description="Helical" evidence="5">
    <location>
        <begin position="451"/>
        <end position="472"/>
    </location>
</feature>
<feature type="transmembrane region" description="Helical" evidence="5">
    <location>
        <begin position="166"/>
        <end position="186"/>
    </location>
</feature>
<dbReference type="Proteomes" id="UP000470772">
    <property type="component" value="Unassembled WGS sequence"/>
</dbReference>
<dbReference type="EMBL" id="WGGD01000005">
    <property type="protein sequence ID" value="MUN29146.1"/>
    <property type="molecule type" value="Genomic_DNA"/>
</dbReference>
<feature type="transmembrane region" description="Helical" evidence="5">
    <location>
        <begin position="303"/>
        <end position="324"/>
    </location>
</feature>
<evidence type="ECO:0000259" key="6">
    <source>
        <dbReference type="PROSITE" id="PS50850"/>
    </source>
</evidence>
<evidence type="ECO:0000256" key="3">
    <source>
        <dbReference type="ARBA" id="ARBA00022989"/>
    </source>
</evidence>
<feature type="transmembrane region" description="Helical" evidence="5">
    <location>
        <begin position="267"/>
        <end position="291"/>
    </location>
</feature>
<evidence type="ECO:0000256" key="4">
    <source>
        <dbReference type="ARBA" id="ARBA00023136"/>
    </source>
</evidence>
<dbReference type="GO" id="GO:0022857">
    <property type="term" value="F:transmembrane transporter activity"/>
    <property type="evidence" value="ECO:0007669"/>
    <property type="project" value="InterPro"/>
</dbReference>
<dbReference type="PANTHER" id="PTHR23501:SF192">
    <property type="entry name" value="TRANSPORTER"/>
    <property type="match status" value="1"/>
</dbReference>
<dbReference type="PROSITE" id="PS50850">
    <property type="entry name" value="MFS"/>
    <property type="match status" value="1"/>
</dbReference>
<gene>
    <name evidence="7" type="ORF">GC250_06815</name>
</gene>
<feature type="transmembrane region" description="Helical" evidence="5">
    <location>
        <begin position="47"/>
        <end position="67"/>
    </location>
</feature>
<dbReference type="CDD" id="cd17504">
    <property type="entry name" value="MFS_MMR_MDR_like"/>
    <property type="match status" value="1"/>
</dbReference>
<feature type="transmembrane region" description="Helical" evidence="5">
    <location>
        <begin position="364"/>
        <end position="388"/>
    </location>
</feature>
<comment type="caution">
    <text evidence="7">The sequence shown here is derived from an EMBL/GenBank/DDBJ whole genome shotgun (WGS) entry which is preliminary data.</text>
</comment>
<keyword evidence="3 5" id="KW-1133">Transmembrane helix</keyword>
<dbReference type="InterPro" id="IPR011701">
    <property type="entry name" value="MFS"/>
</dbReference>
<dbReference type="SUPFAM" id="SSF103473">
    <property type="entry name" value="MFS general substrate transporter"/>
    <property type="match status" value="1"/>
</dbReference>
<feature type="transmembrane region" description="Helical" evidence="5">
    <location>
        <begin position="409"/>
        <end position="431"/>
    </location>
</feature>
<name>A0A6A9QJH1_SULME</name>
<keyword evidence="8" id="KW-1185">Reference proteome</keyword>
<comment type="subcellular location">
    <subcellularLocation>
        <location evidence="1">Membrane</location>
        <topology evidence="1">Multi-pass membrane protein</topology>
    </subcellularLocation>
</comment>
<keyword evidence="4 5" id="KW-0472">Membrane</keyword>
<evidence type="ECO:0000313" key="8">
    <source>
        <dbReference type="Proteomes" id="UP000470772"/>
    </source>
</evidence>
<protein>
    <submittedName>
        <fullName evidence="7">MFS transporter</fullName>
    </submittedName>
</protein>
<organism evidence="7 8">
    <name type="scientific">Sulfuracidifex metallicus DSM 6482 = JCM 9184</name>
    <dbReference type="NCBI Taxonomy" id="523847"/>
    <lineage>
        <taxon>Archaea</taxon>
        <taxon>Thermoproteota</taxon>
        <taxon>Thermoprotei</taxon>
        <taxon>Sulfolobales</taxon>
        <taxon>Sulfolobaceae</taxon>
        <taxon>Sulfuracidifex</taxon>
    </lineage>
</organism>
<feature type="transmembrane region" description="Helical" evidence="5">
    <location>
        <begin position="12"/>
        <end position="35"/>
    </location>
</feature>
<proteinExistence type="predicted"/>
<dbReference type="GO" id="GO:0005886">
    <property type="term" value="C:plasma membrane"/>
    <property type="evidence" value="ECO:0007669"/>
    <property type="project" value="TreeGrafter"/>
</dbReference>
<reference evidence="7 8" key="1">
    <citation type="submission" date="2019-10" db="EMBL/GenBank/DDBJ databases">
        <title>Sequencing and Assembly of Multiple Reported Metal-Biooxidizing Members of the Extremely Thermoacidophilic Archaeal Family Sulfolobaceae.</title>
        <authorList>
            <person name="Counts J.A."/>
            <person name="Kelly R.M."/>
        </authorList>
    </citation>
    <scope>NUCLEOTIDE SEQUENCE [LARGE SCALE GENOMIC DNA]</scope>
    <source>
        <strain evidence="7 8">DSM 6482</strain>
    </source>
</reference>
<feature type="transmembrane region" description="Helical" evidence="5">
    <location>
        <begin position="198"/>
        <end position="218"/>
    </location>
</feature>
<dbReference type="Gene3D" id="1.20.1720.10">
    <property type="entry name" value="Multidrug resistance protein D"/>
    <property type="match status" value="1"/>
</dbReference>
<feature type="transmembrane region" description="Helical" evidence="5">
    <location>
        <begin position="103"/>
        <end position="124"/>
    </location>
</feature>
<dbReference type="AlphaFoldDB" id="A0A6A9QJH1"/>
<evidence type="ECO:0000256" key="1">
    <source>
        <dbReference type="ARBA" id="ARBA00004141"/>
    </source>
</evidence>
<keyword evidence="2 5" id="KW-0812">Transmembrane</keyword>
<feature type="domain" description="Major facilitator superfamily (MFS) profile" evidence="6">
    <location>
        <begin position="13"/>
        <end position="479"/>
    </location>
</feature>
<feature type="transmembrane region" description="Helical" evidence="5">
    <location>
        <begin position="230"/>
        <end position="247"/>
    </location>
</feature>
<dbReference type="Gene3D" id="1.20.1250.20">
    <property type="entry name" value="MFS general substrate transporter like domains"/>
    <property type="match status" value="1"/>
</dbReference>